<dbReference type="PANTHER" id="PTHR30250:SF24">
    <property type="entry name" value="STAGE V SPORULATION PROTEIN B"/>
    <property type="match status" value="1"/>
</dbReference>
<feature type="transmembrane region" description="Helical" evidence="6">
    <location>
        <begin position="359"/>
        <end position="377"/>
    </location>
</feature>
<feature type="transmembrane region" description="Helical" evidence="6">
    <location>
        <begin position="182"/>
        <end position="206"/>
    </location>
</feature>
<feature type="transmembrane region" description="Helical" evidence="6">
    <location>
        <begin position="280"/>
        <end position="304"/>
    </location>
</feature>
<dbReference type="CDD" id="cd13124">
    <property type="entry name" value="MATE_SpoVB_like"/>
    <property type="match status" value="1"/>
</dbReference>
<feature type="transmembrane region" description="Helical" evidence="6">
    <location>
        <begin position="12"/>
        <end position="35"/>
    </location>
</feature>
<feature type="transmembrane region" description="Helical" evidence="6">
    <location>
        <begin position="84"/>
        <end position="115"/>
    </location>
</feature>
<keyword evidence="8" id="KW-1185">Reference proteome</keyword>
<dbReference type="InterPro" id="IPR024923">
    <property type="entry name" value="PG_synth_SpoVB"/>
</dbReference>
<dbReference type="RefSeq" id="WP_066138852.1">
    <property type="nucleotide sequence ID" value="NZ_CBCSGM010000001.1"/>
</dbReference>
<feature type="transmembrane region" description="Helical" evidence="6">
    <location>
        <begin position="454"/>
        <end position="472"/>
    </location>
</feature>
<dbReference type="Pfam" id="PF01943">
    <property type="entry name" value="Polysacc_synt"/>
    <property type="match status" value="1"/>
</dbReference>
<evidence type="ECO:0000256" key="3">
    <source>
        <dbReference type="ARBA" id="ARBA00022692"/>
    </source>
</evidence>
<feature type="transmembrane region" description="Helical" evidence="6">
    <location>
        <begin position="156"/>
        <end position="176"/>
    </location>
</feature>
<feature type="transmembrane region" description="Helical" evidence="6">
    <location>
        <begin position="246"/>
        <end position="268"/>
    </location>
</feature>
<organism evidence="7 8">
    <name type="scientific">Lederbergia lenta</name>
    <name type="common">Bacillus lentus</name>
    <dbReference type="NCBI Taxonomy" id="1467"/>
    <lineage>
        <taxon>Bacteria</taxon>
        <taxon>Bacillati</taxon>
        <taxon>Bacillota</taxon>
        <taxon>Bacilli</taxon>
        <taxon>Bacillales</taxon>
        <taxon>Bacillaceae</taxon>
        <taxon>Lederbergia</taxon>
    </lineage>
</organism>
<reference evidence="7 8" key="1">
    <citation type="submission" date="2018-06" db="EMBL/GenBank/DDBJ databases">
        <authorList>
            <consortium name="Pathogen Informatics"/>
            <person name="Doyle S."/>
        </authorList>
    </citation>
    <scope>NUCLEOTIDE SEQUENCE [LARGE SCALE GENOMIC DNA]</scope>
    <source>
        <strain evidence="7 8">NCTC4824</strain>
    </source>
</reference>
<evidence type="ECO:0000256" key="2">
    <source>
        <dbReference type="ARBA" id="ARBA00022475"/>
    </source>
</evidence>
<evidence type="ECO:0000256" key="1">
    <source>
        <dbReference type="ARBA" id="ARBA00004651"/>
    </source>
</evidence>
<dbReference type="EMBL" id="LS483476">
    <property type="protein sequence ID" value="SQI59401.1"/>
    <property type="molecule type" value="Genomic_DNA"/>
</dbReference>
<dbReference type="GO" id="GO:0005886">
    <property type="term" value="C:plasma membrane"/>
    <property type="evidence" value="ECO:0007669"/>
    <property type="project" value="UniProtKB-SubCell"/>
</dbReference>
<proteinExistence type="predicted"/>
<comment type="subcellular location">
    <subcellularLocation>
        <location evidence="1">Cell membrane</location>
        <topology evidence="1">Multi-pass membrane protein</topology>
    </subcellularLocation>
</comment>
<dbReference type="NCBIfam" id="TIGR02900">
    <property type="entry name" value="spore_V_B"/>
    <property type="match status" value="1"/>
</dbReference>
<dbReference type="KEGG" id="blen:NCTC4824_02357"/>
<evidence type="ECO:0000256" key="5">
    <source>
        <dbReference type="ARBA" id="ARBA00023136"/>
    </source>
</evidence>
<evidence type="ECO:0000313" key="7">
    <source>
        <dbReference type="EMBL" id="SQI59401.1"/>
    </source>
</evidence>
<feature type="transmembrane region" description="Helical" evidence="6">
    <location>
        <begin position="325"/>
        <end position="344"/>
    </location>
</feature>
<dbReference type="AlphaFoldDB" id="A0A2X4W8B8"/>
<feature type="transmembrane region" description="Helical" evidence="6">
    <location>
        <begin position="478"/>
        <end position="499"/>
    </location>
</feature>
<accession>A0A2X4W8B8</accession>
<gene>
    <name evidence="7" type="primary">spoVB</name>
    <name evidence="7" type="ORF">NCTC4824_02357</name>
</gene>
<evidence type="ECO:0000256" key="6">
    <source>
        <dbReference type="SAM" id="Phobius"/>
    </source>
</evidence>
<dbReference type="InterPro" id="IPR014249">
    <property type="entry name" value="Spore_V_B"/>
</dbReference>
<feature type="transmembrane region" description="Helical" evidence="6">
    <location>
        <begin position="414"/>
        <end position="433"/>
    </location>
</feature>
<dbReference type="STRING" id="1348624.GCA_001591545_01408"/>
<feature type="transmembrane region" description="Helical" evidence="6">
    <location>
        <begin position="121"/>
        <end position="144"/>
    </location>
</feature>
<dbReference type="InterPro" id="IPR002797">
    <property type="entry name" value="Polysacc_synth"/>
</dbReference>
<name>A0A2X4W8B8_LEDLE</name>
<dbReference type="Proteomes" id="UP000249134">
    <property type="component" value="Chromosome 1"/>
</dbReference>
<feature type="transmembrane region" description="Helical" evidence="6">
    <location>
        <begin position="389"/>
        <end position="408"/>
    </location>
</feature>
<keyword evidence="5 6" id="KW-0472">Membrane</keyword>
<dbReference type="PANTHER" id="PTHR30250">
    <property type="entry name" value="PST FAMILY PREDICTED COLANIC ACID TRANSPORTER"/>
    <property type="match status" value="1"/>
</dbReference>
<dbReference type="InterPro" id="IPR050833">
    <property type="entry name" value="Poly_Biosynth_Transport"/>
</dbReference>
<evidence type="ECO:0000256" key="4">
    <source>
        <dbReference type="ARBA" id="ARBA00022989"/>
    </source>
</evidence>
<dbReference type="PIRSF" id="PIRSF038958">
    <property type="entry name" value="PG_synth_SpoVB"/>
    <property type="match status" value="1"/>
</dbReference>
<feature type="transmembrane region" description="Helical" evidence="6">
    <location>
        <begin position="41"/>
        <end position="63"/>
    </location>
</feature>
<evidence type="ECO:0000313" key="8">
    <source>
        <dbReference type="Proteomes" id="UP000249134"/>
    </source>
</evidence>
<protein>
    <submittedName>
        <fullName evidence="7">Stage V sporulation protein B</fullName>
    </submittedName>
</protein>
<sequence>MTKQSLIKGTIILTVAAFITKLLGFGNGIMLANILGPEGVGLMMMAMPIIGLLFTLTTLGLPLAIAKLVAEAEIRGDKLRVKKILIISLTTIILLSIVIMIGAFFCANFLSGILLTDKRAYYSFLAVIPMVPIIAISAVIKGYFRGKQNMTPIASSQVFEQVITIGFIFILVKWLIPYGIEFAAAGAVLGSVIGEIFSLLYILLLFKWEKDKRFTLRHSFIKHARNGKGIFRDLLKTGLPTTGDGIILSIIGMAMPVLITQSLALAGVETAIATKQFGILLGYAAPLILLPGFITHSLSVPLVPAISEAHEKNDHMLIHKSIQQAIWVGLIVGVPWTIIIYLFAEPLTTLIYKSPEAAIFVKIMAPFFLLHYFHAPLQAALIGLGKAKAVMLNNLVSSVITLPIIFFLTSNPTFGIKGVAIAMNVGVVLGTLLHFSTISRLIGFHLNLMEFVKVILSGIIMGCGGLIMYRFVGNTNTLIQLGFTLTCSLLIYLIFLTSFKSTALKG</sequence>
<keyword evidence="4 6" id="KW-1133">Transmembrane helix</keyword>
<keyword evidence="3 6" id="KW-0812">Transmembrane</keyword>
<keyword evidence="2" id="KW-1003">Cell membrane</keyword>